<dbReference type="SUPFAM" id="SSF52540">
    <property type="entry name" value="P-loop containing nucleoside triphosphate hydrolases"/>
    <property type="match status" value="2"/>
</dbReference>
<evidence type="ECO:0000256" key="2">
    <source>
        <dbReference type="SAM" id="MobiDB-lite"/>
    </source>
</evidence>
<dbReference type="AlphaFoldDB" id="A0A976FI34"/>
<dbReference type="InterPro" id="IPR038718">
    <property type="entry name" value="SNF2-like_sf"/>
</dbReference>
<dbReference type="Pfam" id="PF00271">
    <property type="entry name" value="Helicase_C"/>
    <property type="match status" value="1"/>
</dbReference>
<comment type="caution">
    <text evidence="5">The sequence shown here is derived from an EMBL/GenBank/DDBJ whole genome shotgun (WGS) entry which is preliminary data.</text>
</comment>
<feature type="domain" description="Helicase ATP-binding" evidence="3">
    <location>
        <begin position="391"/>
        <end position="564"/>
    </location>
</feature>
<feature type="region of interest" description="Disordered" evidence="2">
    <location>
        <begin position="323"/>
        <end position="346"/>
    </location>
</feature>
<dbReference type="InterPro" id="IPR027417">
    <property type="entry name" value="P-loop_NTPase"/>
</dbReference>
<dbReference type="InterPro" id="IPR000330">
    <property type="entry name" value="SNF2_N"/>
</dbReference>
<dbReference type="CDD" id="cd17919">
    <property type="entry name" value="DEXHc_Snf"/>
    <property type="match status" value="1"/>
</dbReference>
<dbReference type="Gene3D" id="3.40.50.10810">
    <property type="entry name" value="Tandem AAA-ATPase domain"/>
    <property type="match status" value="1"/>
</dbReference>
<sequence>MALGVKESVSGKLYHLTADGDEIRVCGGKGAVYLSGPKVGLRCCGKTSIVVTRQAKQSVLRQGDVQLLGPRDAFYANGTLTKYIVVDMEKSPPKMALHVLPTRVPSIIMSSAATNCSVARAKRASKPAGPKFVSSFYRSKASGPSPNMHGSKSKSDTVDVNNNTRLSHARDAEEEEDELAPSTRRRGKRARAIIESDDETESSSFTKEELSVLSSPKNDDMFEMNLAKSTSAARDWMAAFGRGAGNKAKGDRKLAASEGWKTKRSNVRAKTTANTSGNSTCQDKGEFDESDEDEHFSRSHDEVGQLLEECERIARKLRQSVRNWSNNSTTASPMSPSTSPGDATDDEEAAHMSLASINGGDRRVVTQADIPDICETLELKPYQVVGVNWLLLLHENNVSGVLADEMGLGKTVQTIAFLLLLKSLEQSGKSAVGPHLVVVPASVLNNWTREFAWIAPKLRLVTYHGSKNHRREMEDTIKSDDFDIMLTTYAYFERDTCQEERLFLRSFQFGYMILDEGHSIKNSNTSRFKRITALRARTRLVLSGTPIQNKLNDLLTMLSFLMPRMFNHGSDELLNFFDGNEQKKCEKVRKILAPFILRREKKYVLSQLVPKTVSIELIKVGKEQRKAYTDLLESVIKRREDQVAFKAAAKELKRNKSKDHKVDRQLRDLMGSYTAKPGGDLSTMSIFTQLRKAANHPVLLRRHFVSEEALQTMSRCLHRAEAFGNQCSMSRVLQEIESYSDFELHDLCVQYGAIDELRQLQLPIETLLASAKFDFLRTLLPKLEKENHRVLIFSQWTKLLDLLEVLMGHMEYRYLRLDGSTDVQERQGLIDTYNEDKSIFVFLLSTRAGGLGINLTAADTVILHDLDFNPTADEQACDRCHRIGQTKPVSIYKLVSEDTVDEDIYKLGIAKTELNHKILGKLNAHSDDTKKAKTSDAVTVEMMLASVISNYKSDQSKVKHEEILDG</sequence>
<feature type="region of interest" description="Disordered" evidence="2">
    <location>
        <begin position="137"/>
        <end position="212"/>
    </location>
</feature>
<feature type="compositionally biased region" description="Low complexity" evidence="2">
    <location>
        <begin position="325"/>
        <end position="340"/>
    </location>
</feature>
<feature type="region of interest" description="Disordered" evidence="2">
    <location>
        <begin position="244"/>
        <end position="303"/>
    </location>
</feature>
<dbReference type="SMART" id="SM00490">
    <property type="entry name" value="HELICc"/>
    <property type="match status" value="1"/>
</dbReference>
<dbReference type="PROSITE" id="PS51192">
    <property type="entry name" value="HELICASE_ATP_BIND_1"/>
    <property type="match status" value="1"/>
</dbReference>
<organism evidence="5 6">
    <name type="scientific">Bremia lactucae</name>
    <name type="common">Lettuce downy mildew</name>
    <dbReference type="NCBI Taxonomy" id="4779"/>
    <lineage>
        <taxon>Eukaryota</taxon>
        <taxon>Sar</taxon>
        <taxon>Stramenopiles</taxon>
        <taxon>Oomycota</taxon>
        <taxon>Peronosporomycetes</taxon>
        <taxon>Peronosporales</taxon>
        <taxon>Peronosporaceae</taxon>
        <taxon>Bremia</taxon>
    </lineage>
</organism>
<feature type="domain" description="Helicase C-terminal" evidence="4">
    <location>
        <begin position="775"/>
        <end position="930"/>
    </location>
</feature>
<evidence type="ECO:0000313" key="6">
    <source>
        <dbReference type="Proteomes" id="UP000294530"/>
    </source>
</evidence>
<evidence type="ECO:0008006" key="7">
    <source>
        <dbReference type="Google" id="ProtNLM"/>
    </source>
</evidence>
<dbReference type="GO" id="GO:0005524">
    <property type="term" value="F:ATP binding"/>
    <property type="evidence" value="ECO:0007669"/>
    <property type="project" value="InterPro"/>
</dbReference>
<dbReference type="PANTHER" id="PTHR10799">
    <property type="entry name" value="SNF2/RAD54 HELICASE FAMILY"/>
    <property type="match status" value="1"/>
</dbReference>
<evidence type="ECO:0000313" key="5">
    <source>
        <dbReference type="EMBL" id="TDH66859.1"/>
    </source>
</evidence>
<dbReference type="InterPro" id="IPR001650">
    <property type="entry name" value="Helicase_C-like"/>
</dbReference>
<dbReference type="InterPro" id="IPR049730">
    <property type="entry name" value="SNF2/RAD54-like_C"/>
</dbReference>
<dbReference type="KEGG" id="blac:94346897"/>
<protein>
    <recommendedName>
        <fullName evidence="7">ATP-dependent helicase</fullName>
    </recommendedName>
</protein>
<dbReference type="SMART" id="SM00487">
    <property type="entry name" value="DEXDc"/>
    <property type="match status" value="1"/>
</dbReference>
<proteinExistence type="predicted"/>
<dbReference type="PROSITE" id="PS51194">
    <property type="entry name" value="HELICASE_CTER"/>
    <property type="match status" value="1"/>
</dbReference>
<reference evidence="5 6" key="1">
    <citation type="journal article" date="2021" name="Genome Biol.">
        <title>AFLAP: assembly-free linkage analysis pipeline using k-mers from genome sequencing data.</title>
        <authorList>
            <person name="Fletcher K."/>
            <person name="Zhang L."/>
            <person name="Gil J."/>
            <person name="Han R."/>
            <person name="Cavanaugh K."/>
            <person name="Michelmore R."/>
        </authorList>
    </citation>
    <scope>NUCLEOTIDE SEQUENCE [LARGE SCALE GENOMIC DNA]</scope>
    <source>
        <strain evidence="5 6">SF5</strain>
    </source>
</reference>
<dbReference type="CDD" id="cd18793">
    <property type="entry name" value="SF2_C_SNF"/>
    <property type="match status" value="1"/>
</dbReference>
<dbReference type="EMBL" id="SHOA02000014">
    <property type="protein sequence ID" value="TDH66859.1"/>
    <property type="molecule type" value="Genomic_DNA"/>
</dbReference>
<evidence type="ECO:0000259" key="3">
    <source>
        <dbReference type="PROSITE" id="PS51192"/>
    </source>
</evidence>
<accession>A0A976FI34</accession>
<name>A0A976FI34_BRELC</name>
<dbReference type="GO" id="GO:0016787">
    <property type="term" value="F:hydrolase activity"/>
    <property type="evidence" value="ECO:0007669"/>
    <property type="project" value="UniProtKB-KW"/>
</dbReference>
<dbReference type="RefSeq" id="XP_067816358.1">
    <property type="nucleotide sequence ID" value="XM_067961226.1"/>
</dbReference>
<dbReference type="OrthoDB" id="448448at2759"/>
<dbReference type="FunFam" id="3.40.50.300:FF:001497">
    <property type="entry name" value="SNF2 family DNA-dependent ATPase"/>
    <property type="match status" value="1"/>
</dbReference>
<evidence type="ECO:0000259" key="4">
    <source>
        <dbReference type="PROSITE" id="PS51194"/>
    </source>
</evidence>
<dbReference type="GeneID" id="94346897"/>
<dbReference type="Gene3D" id="3.40.50.300">
    <property type="entry name" value="P-loop containing nucleotide triphosphate hydrolases"/>
    <property type="match status" value="1"/>
</dbReference>
<keyword evidence="1" id="KW-0378">Hydrolase</keyword>
<gene>
    <name evidence="5" type="ORF">CCR75_003129</name>
</gene>
<evidence type="ECO:0000256" key="1">
    <source>
        <dbReference type="ARBA" id="ARBA00022801"/>
    </source>
</evidence>
<keyword evidence="6" id="KW-1185">Reference proteome</keyword>
<feature type="compositionally biased region" description="Polar residues" evidence="2">
    <location>
        <begin position="268"/>
        <end position="282"/>
    </location>
</feature>
<dbReference type="InterPro" id="IPR014001">
    <property type="entry name" value="Helicase_ATP-bd"/>
</dbReference>
<dbReference type="Proteomes" id="UP000294530">
    <property type="component" value="Unassembled WGS sequence"/>
</dbReference>
<dbReference type="Pfam" id="PF00176">
    <property type="entry name" value="SNF2-rel_dom"/>
    <property type="match status" value="1"/>
</dbReference>